<dbReference type="Proteomes" id="UP000251075">
    <property type="component" value="Unassembled WGS sequence"/>
</dbReference>
<sequence length="212" mass="23065">MNWRSEPPCGCISQGRPRPVSEVEAVCAVLRRATHDLHERLERLPVMAPLTAGCVSAPQYLRALARLYGFYAPMEAVLFGDTLPDSMGVRPKSPALLRDLSALGLSGDAITTLPHCTRLPALSDPSQRLGALYVLEGATLGGRVVLRRIADSLGELTHTATNFHGFHGDEVGPWWKYFQAELTERLRDQPSIAHATHGATATFDSLGAWLEA</sequence>
<gene>
    <name evidence="1" type="ORF">CU669_20460</name>
</gene>
<dbReference type="AlphaFoldDB" id="A0A364NSI4"/>
<protein>
    <submittedName>
        <fullName evidence="1">Biliverdin-producing heme oxygenase</fullName>
    </submittedName>
</protein>
<dbReference type="InterPro" id="IPR016053">
    <property type="entry name" value="Haem_Oase-like"/>
</dbReference>
<dbReference type="SUPFAM" id="SSF48613">
    <property type="entry name" value="Heme oxygenase-like"/>
    <property type="match status" value="1"/>
</dbReference>
<dbReference type="CDD" id="cd19166">
    <property type="entry name" value="HemeO-bac"/>
    <property type="match status" value="1"/>
</dbReference>
<dbReference type="GO" id="GO:0004392">
    <property type="term" value="F:heme oxygenase (decyclizing) activity"/>
    <property type="evidence" value="ECO:0007669"/>
    <property type="project" value="InterPro"/>
</dbReference>
<dbReference type="EMBL" id="PGTO01000040">
    <property type="protein sequence ID" value="RAU20051.1"/>
    <property type="molecule type" value="Genomic_DNA"/>
</dbReference>
<keyword evidence="2" id="KW-1185">Reference proteome</keyword>
<dbReference type="InterPro" id="IPR016084">
    <property type="entry name" value="Haem_Oase-like_multi-hlx"/>
</dbReference>
<dbReference type="Gene3D" id="1.20.910.10">
    <property type="entry name" value="Heme oxygenase-like"/>
    <property type="match status" value="1"/>
</dbReference>
<evidence type="ECO:0000313" key="2">
    <source>
        <dbReference type="Proteomes" id="UP000251075"/>
    </source>
</evidence>
<comment type="caution">
    <text evidence="1">The sequence shown here is derived from an EMBL/GenBank/DDBJ whole genome shotgun (WGS) entry which is preliminary data.</text>
</comment>
<dbReference type="OrthoDB" id="9149607at2"/>
<evidence type="ECO:0000313" key="1">
    <source>
        <dbReference type="EMBL" id="RAU20051.1"/>
    </source>
</evidence>
<dbReference type="Pfam" id="PF01126">
    <property type="entry name" value="Heme_oxygenase"/>
    <property type="match status" value="1"/>
</dbReference>
<accession>A0A364NSI4</accession>
<dbReference type="GO" id="GO:0006788">
    <property type="term" value="P:heme oxidation"/>
    <property type="evidence" value="ECO:0007669"/>
    <property type="project" value="InterPro"/>
</dbReference>
<reference evidence="1 2" key="1">
    <citation type="submission" date="2017-11" db="EMBL/GenBank/DDBJ databases">
        <title>Draft genome sequence of magnetotactic bacterium Magnetospirillum kuznetsovii LBB-42.</title>
        <authorList>
            <person name="Grouzdev D.S."/>
            <person name="Rysina M.S."/>
            <person name="Baslerov R.V."/>
            <person name="Koziaeva V."/>
        </authorList>
    </citation>
    <scope>NUCLEOTIDE SEQUENCE [LARGE SCALE GENOMIC DNA]</scope>
    <source>
        <strain evidence="1 2">LBB-42</strain>
    </source>
</reference>
<name>A0A364NSI4_9PROT</name>
<organism evidence="1 2">
    <name type="scientific">Paramagnetospirillum kuznetsovii</name>
    <dbReference type="NCBI Taxonomy" id="2053833"/>
    <lineage>
        <taxon>Bacteria</taxon>
        <taxon>Pseudomonadati</taxon>
        <taxon>Pseudomonadota</taxon>
        <taxon>Alphaproteobacteria</taxon>
        <taxon>Rhodospirillales</taxon>
        <taxon>Magnetospirillaceae</taxon>
        <taxon>Paramagnetospirillum</taxon>
    </lineage>
</organism>
<proteinExistence type="predicted"/>